<evidence type="ECO:0000313" key="3">
    <source>
        <dbReference type="EMBL" id="HIX53608.1"/>
    </source>
</evidence>
<gene>
    <name evidence="3" type="ORF">H9853_01175</name>
</gene>
<dbReference type="Gene3D" id="3.20.20.80">
    <property type="entry name" value="Glycosidases"/>
    <property type="match status" value="1"/>
</dbReference>
<dbReference type="InterPro" id="IPR024749">
    <property type="entry name" value="Collagen-bd_put"/>
</dbReference>
<evidence type="ECO:0000259" key="1">
    <source>
        <dbReference type="Pfam" id="PF12904"/>
    </source>
</evidence>
<feature type="domain" description="Apiosidase-like catalytic" evidence="2">
    <location>
        <begin position="26"/>
        <end position="359"/>
    </location>
</feature>
<organism evidence="3 4">
    <name type="scientific">Candidatus Sphingobacterium stercoripullorum</name>
    <dbReference type="NCBI Taxonomy" id="2838759"/>
    <lineage>
        <taxon>Bacteria</taxon>
        <taxon>Pseudomonadati</taxon>
        <taxon>Bacteroidota</taxon>
        <taxon>Sphingobacteriia</taxon>
        <taxon>Sphingobacteriales</taxon>
        <taxon>Sphingobacteriaceae</taxon>
        <taxon>Sphingobacterium</taxon>
    </lineage>
</organism>
<protein>
    <submittedName>
        <fullName evidence="3">Glycoside hydrolase family 140 protein</fullName>
    </submittedName>
</protein>
<dbReference type="Proteomes" id="UP000824156">
    <property type="component" value="Unassembled WGS sequence"/>
</dbReference>
<proteinExistence type="predicted"/>
<dbReference type="GO" id="GO:0016787">
    <property type="term" value="F:hydrolase activity"/>
    <property type="evidence" value="ECO:0007669"/>
    <property type="project" value="UniProtKB-KW"/>
</dbReference>
<dbReference type="Pfam" id="PF13204">
    <property type="entry name" value="Apiosidase"/>
    <property type="match status" value="1"/>
</dbReference>
<evidence type="ECO:0000313" key="4">
    <source>
        <dbReference type="Proteomes" id="UP000824156"/>
    </source>
</evidence>
<dbReference type="InterPro" id="IPR017853">
    <property type="entry name" value="GH"/>
</dbReference>
<feature type="domain" description="Putative collagen-binding" evidence="1">
    <location>
        <begin position="366"/>
        <end position="456"/>
    </location>
</feature>
<reference evidence="3" key="2">
    <citation type="submission" date="2021-04" db="EMBL/GenBank/DDBJ databases">
        <authorList>
            <person name="Gilroy R."/>
        </authorList>
    </citation>
    <scope>NUCLEOTIDE SEQUENCE</scope>
    <source>
        <strain evidence="3">1719</strain>
    </source>
</reference>
<comment type="caution">
    <text evidence="3">The sequence shown here is derived from an EMBL/GenBank/DDBJ whole genome shotgun (WGS) entry which is preliminary data.</text>
</comment>
<dbReference type="SUPFAM" id="SSF51445">
    <property type="entry name" value="(Trans)glycosidases"/>
    <property type="match status" value="1"/>
</dbReference>
<accession>A0A9D1W7G6</accession>
<keyword evidence="3" id="KW-0378">Hydrolase</keyword>
<dbReference type="PANTHER" id="PTHR37836">
    <property type="entry name" value="LMO1036 PROTEIN"/>
    <property type="match status" value="1"/>
</dbReference>
<sequence length="458" mass="52317">MAGAFVACGPEAEKLTKEELPRLEVSENGRYLSTEKGDPFFWLGDTGWLLFNKLDRDEAEVYLEDRKQKGYNVVQAMVLHTVPSVNVYGDSSLIDGDIAQPRVTMGNNPENEDEYDYWDHIDYIIDLAADKGIYMAVVPVWGSPVKAGLVNSSQAEKYATFLANRWKDRSNIIWLNGGDIHGSDSTQVWQTIGKTIREIDAENLITFHPRGRTASTDWFHDSPWLDFNMVQSGHRRYDQDTSQNEQKHYGEDNWRYINDDWAYSPAKPTIDAEPSYEGIPQGLHDITEPRWNDADVRRYAYWSVFAGAFGFTYGQNSVMQMHSATDTTTAYGSDETWLEGMQAPGAGQMRYLKELILSKDNYFERVPDQSLLAENGEQYERLIACRTDDYALIYNYTGRDMKVNMGVINGQEVKAQWFNPRNGELTEIGTFENQGVQEFKPEGEHQDGNDWVLVLESI</sequence>
<evidence type="ECO:0000259" key="2">
    <source>
        <dbReference type="Pfam" id="PF13204"/>
    </source>
</evidence>
<dbReference type="InterPro" id="IPR025277">
    <property type="entry name" value="Apiosidase-like_cat_dom"/>
</dbReference>
<name>A0A9D1W7G6_9SPHI</name>
<reference evidence="3" key="1">
    <citation type="journal article" date="2021" name="PeerJ">
        <title>Extensive microbial diversity within the chicken gut microbiome revealed by metagenomics and culture.</title>
        <authorList>
            <person name="Gilroy R."/>
            <person name="Ravi A."/>
            <person name="Getino M."/>
            <person name="Pursley I."/>
            <person name="Horton D.L."/>
            <person name="Alikhan N.F."/>
            <person name="Baker D."/>
            <person name="Gharbi K."/>
            <person name="Hall N."/>
            <person name="Watson M."/>
            <person name="Adriaenssens E.M."/>
            <person name="Foster-Nyarko E."/>
            <person name="Jarju S."/>
            <person name="Secka A."/>
            <person name="Antonio M."/>
            <person name="Oren A."/>
            <person name="Chaudhuri R.R."/>
            <person name="La Ragione R."/>
            <person name="Hildebrand F."/>
            <person name="Pallen M.J."/>
        </authorList>
    </citation>
    <scope>NUCLEOTIDE SEQUENCE</scope>
    <source>
        <strain evidence="3">1719</strain>
    </source>
</reference>
<dbReference type="AlphaFoldDB" id="A0A9D1W7G6"/>
<dbReference type="Pfam" id="PF12904">
    <property type="entry name" value="Collagen_bind_2"/>
    <property type="match status" value="1"/>
</dbReference>
<dbReference type="PANTHER" id="PTHR37836:SF3">
    <property type="entry name" value="ENDOGLUCANASE"/>
    <property type="match status" value="1"/>
</dbReference>
<dbReference type="EMBL" id="DXEZ01000032">
    <property type="protein sequence ID" value="HIX53608.1"/>
    <property type="molecule type" value="Genomic_DNA"/>
</dbReference>